<evidence type="ECO:0000313" key="2">
    <source>
        <dbReference type="Proteomes" id="UP000054024"/>
    </source>
</evidence>
<sequence>MGAGFKVDISELDSLVRELHRSQDEMRAALNALRDTGPKTTGSKELDNACDEFHDSWDDAITKIAEGTQAIEDGVKKTRDSYRDVETALRDGFAGKGGTR</sequence>
<evidence type="ECO:0000313" key="1">
    <source>
        <dbReference type="EMBL" id="KUM67704.1"/>
    </source>
</evidence>
<accession>A0A117NUJ9</accession>
<dbReference type="STRING" id="146536.AQI70_35170"/>
<evidence type="ECO:0008006" key="3">
    <source>
        <dbReference type="Google" id="ProtNLM"/>
    </source>
</evidence>
<organism evidence="1 2">
    <name type="scientific">Streptomyces curacoi</name>
    <dbReference type="NCBI Taxonomy" id="146536"/>
    <lineage>
        <taxon>Bacteria</taxon>
        <taxon>Bacillati</taxon>
        <taxon>Actinomycetota</taxon>
        <taxon>Actinomycetes</taxon>
        <taxon>Kitasatosporales</taxon>
        <taxon>Streptomycetaceae</taxon>
        <taxon>Streptomyces</taxon>
    </lineage>
</organism>
<comment type="caution">
    <text evidence="1">The sequence shown here is derived from an EMBL/GenBank/DDBJ whole genome shotgun (WGS) entry which is preliminary data.</text>
</comment>
<dbReference type="Proteomes" id="UP000054024">
    <property type="component" value="Unassembled WGS sequence"/>
</dbReference>
<keyword evidence="2" id="KW-1185">Reference proteome</keyword>
<name>A0A117NUJ9_9ACTN</name>
<protein>
    <recommendedName>
        <fullName evidence="3">Excreted virulence factor EspC, type VII ESX diderm</fullName>
    </recommendedName>
</protein>
<dbReference type="EMBL" id="LMWJ01000034">
    <property type="protein sequence ID" value="KUM67704.1"/>
    <property type="molecule type" value="Genomic_DNA"/>
</dbReference>
<dbReference type="InterPro" id="IPR036689">
    <property type="entry name" value="ESAT-6-like_sf"/>
</dbReference>
<proteinExistence type="predicted"/>
<gene>
    <name evidence="1" type="ORF">AQI70_35170</name>
</gene>
<dbReference type="AlphaFoldDB" id="A0A117NUJ9"/>
<dbReference type="SUPFAM" id="SSF140453">
    <property type="entry name" value="EsxAB dimer-like"/>
    <property type="match status" value="1"/>
</dbReference>
<reference evidence="1 2" key="1">
    <citation type="submission" date="2015-10" db="EMBL/GenBank/DDBJ databases">
        <title>Draft genome sequence of Streptomyces curacoi DSM 40107, type strain for the species Streptomyces curacoi.</title>
        <authorList>
            <person name="Ruckert C."/>
            <person name="Winkler A."/>
            <person name="Kalinowski J."/>
            <person name="Kampfer P."/>
            <person name="Glaeser S."/>
        </authorList>
    </citation>
    <scope>NUCLEOTIDE SEQUENCE [LARGE SCALE GENOMIC DNA]</scope>
    <source>
        <strain evidence="1 2">DSM 40107</strain>
    </source>
</reference>
<dbReference type="OrthoDB" id="4551929at2"/>
<dbReference type="Gene3D" id="1.10.287.1060">
    <property type="entry name" value="ESAT-6-like"/>
    <property type="match status" value="1"/>
</dbReference>